<name>A0AAN8JM81_PATCE</name>
<dbReference type="Proteomes" id="UP001347796">
    <property type="component" value="Unassembled WGS sequence"/>
</dbReference>
<comment type="caution">
    <text evidence="1">The sequence shown here is derived from an EMBL/GenBank/DDBJ whole genome shotgun (WGS) entry which is preliminary data.</text>
</comment>
<proteinExistence type="predicted"/>
<dbReference type="SUPFAM" id="SSF49785">
    <property type="entry name" value="Galactose-binding domain-like"/>
    <property type="match status" value="2"/>
</dbReference>
<gene>
    <name evidence="1" type="ORF">SNE40_012689</name>
</gene>
<keyword evidence="2" id="KW-1185">Reference proteome</keyword>
<evidence type="ECO:0000313" key="2">
    <source>
        <dbReference type="Proteomes" id="UP001347796"/>
    </source>
</evidence>
<dbReference type="Pfam" id="PF22633">
    <property type="entry name" value="F5_F8_type_C_2"/>
    <property type="match status" value="1"/>
</dbReference>
<reference evidence="1 2" key="1">
    <citation type="submission" date="2024-01" db="EMBL/GenBank/DDBJ databases">
        <title>The genome of the rayed Mediterranean limpet Patella caerulea (Linnaeus, 1758).</title>
        <authorList>
            <person name="Anh-Thu Weber A."/>
            <person name="Halstead-Nussloch G."/>
        </authorList>
    </citation>
    <scope>NUCLEOTIDE SEQUENCE [LARGE SCALE GENOMIC DNA]</scope>
    <source>
        <strain evidence="1">AATW-2023a</strain>
        <tissue evidence="1">Whole specimen</tissue>
    </source>
</reference>
<dbReference type="AlphaFoldDB" id="A0AAN8JM81"/>
<dbReference type="PANTHER" id="PTHR45713:SF6">
    <property type="entry name" value="F5_8 TYPE C DOMAIN-CONTAINING PROTEIN"/>
    <property type="match status" value="1"/>
</dbReference>
<dbReference type="EMBL" id="JAZGQO010000008">
    <property type="protein sequence ID" value="KAK6180557.1"/>
    <property type="molecule type" value="Genomic_DNA"/>
</dbReference>
<sequence length="184" mass="20676">MITLSAENPICYGFILGLLPTGPTLIKCQDGVMGRYVKIFIEKSEFMTLCEVEITGHKDGPNIALGKPTVQSSTVDMNIYWSSSLAVDGNRNGDAYQSHCSHTGHDDINPWLQVDLGHLYNITSVTIVNRRDDREHVYTRMVDTRILIYESDPITTTTPIRCIITVSFSNYTVLYSKYMIIGCQ</sequence>
<dbReference type="PANTHER" id="PTHR45713">
    <property type="entry name" value="FTP DOMAIN-CONTAINING PROTEIN"/>
    <property type="match status" value="1"/>
</dbReference>
<protein>
    <recommendedName>
        <fullName evidence="3">Fucolectin tachylectin-4 pentraxin-1 domain-containing protein</fullName>
    </recommendedName>
</protein>
<evidence type="ECO:0008006" key="3">
    <source>
        <dbReference type="Google" id="ProtNLM"/>
    </source>
</evidence>
<accession>A0AAN8JM81</accession>
<dbReference type="InterPro" id="IPR008979">
    <property type="entry name" value="Galactose-bd-like_sf"/>
</dbReference>
<dbReference type="InterPro" id="IPR051941">
    <property type="entry name" value="BG_Antigen-Binding_Lectin"/>
</dbReference>
<dbReference type="Gene3D" id="2.60.120.260">
    <property type="entry name" value="Galactose-binding domain-like"/>
    <property type="match status" value="2"/>
</dbReference>
<evidence type="ECO:0000313" key="1">
    <source>
        <dbReference type="EMBL" id="KAK6180557.1"/>
    </source>
</evidence>
<organism evidence="1 2">
    <name type="scientific">Patella caerulea</name>
    <name type="common">Rayed Mediterranean limpet</name>
    <dbReference type="NCBI Taxonomy" id="87958"/>
    <lineage>
        <taxon>Eukaryota</taxon>
        <taxon>Metazoa</taxon>
        <taxon>Spiralia</taxon>
        <taxon>Lophotrochozoa</taxon>
        <taxon>Mollusca</taxon>
        <taxon>Gastropoda</taxon>
        <taxon>Patellogastropoda</taxon>
        <taxon>Patelloidea</taxon>
        <taxon>Patellidae</taxon>
        <taxon>Patella</taxon>
    </lineage>
</organism>